<dbReference type="Proteomes" id="UP000839834">
    <property type="component" value="Unassembled WGS sequence"/>
</dbReference>
<protein>
    <submittedName>
        <fullName evidence="2">DUF4222 domain-containing protein</fullName>
    </submittedName>
</protein>
<dbReference type="Proteomes" id="UP000885283">
    <property type="component" value="Unassembled WGS sequence"/>
</dbReference>
<comment type="caution">
    <text evidence="2">The sequence shown here is derived from an EMBL/GenBank/DDBJ whole genome shotgun (WGS) entry which is preliminary data.</text>
</comment>
<evidence type="ECO:0000313" key="2">
    <source>
        <dbReference type="EMBL" id="MIK94945.1"/>
    </source>
</evidence>
<organism evidence="2">
    <name type="scientific">Salmonella enterica</name>
    <name type="common">Salmonella choleraesuis</name>
    <dbReference type="NCBI Taxonomy" id="28901"/>
    <lineage>
        <taxon>Bacteria</taxon>
        <taxon>Pseudomonadati</taxon>
        <taxon>Pseudomonadota</taxon>
        <taxon>Gammaproteobacteria</taxon>
        <taxon>Enterobacterales</taxon>
        <taxon>Enterobacteriaceae</taxon>
        <taxon>Salmonella</taxon>
    </lineage>
</organism>
<dbReference type="InterPro" id="IPR025317">
    <property type="entry name" value="DUF4222"/>
</dbReference>
<dbReference type="AlphaFoldDB" id="A0A3R0CD66"/>
<name>A0A3R0CD66_SALER</name>
<dbReference type="EMBL" id="AAACVH010000070">
    <property type="protein sequence ID" value="EAA8668234.1"/>
    <property type="molecule type" value="Genomic_DNA"/>
</dbReference>
<gene>
    <name evidence="2" type="ORF">KO51_26610</name>
    <name evidence="1" type="ORF">NL99_25565</name>
</gene>
<evidence type="ECO:0000313" key="1">
    <source>
        <dbReference type="EMBL" id="EAA8668234.1"/>
    </source>
</evidence>
<reference evidence="2" key="1">
    <citation type="submission" date="2018-08" db="EMBL/GenBank/DDBJ databases">
        <authorList>
            <consortium name="GenomeTrakr network: Whole genome sequencing for foodborne pathogen traceback"/>
        </authorList>
    </citation>
    <scope>NUCLEOTIDE SEQUENCE [LARGE SCALE GENOMIC DNA]</scope>
    <source>
        <strain evidence="2">FLUFL-1338</strain>
        <strain evidence="1">FLUFL-367</strain>
    </source>
</reference>
<dbReference type="Pfam" id="PF13973">
    <property type="entry name" value="DUF4222"/>
    <property type="match status" value="1"/>
</dbReference>
<proteinExistence type="predicted"/>
<accession>A0A3R0CD66</accession>
<dbReference type="EMBL" id="RSMR01000054">
    <property type="protein sequence ID" value="MIK94945.1"/>
    <property type="molecule type" value="Genomic_DNA"/>
</dbReference>
<sequence length="90" mass="10807">MFSLVQRGQLYADDNGWPVTVYDCSVCRVVCRREDGRLRSVPIREFSHRFERLEHQEYRQIKAEMEQEKHLKTLRALRGSEYEKQSRGFA</sequence>